<dbReference type="Proteomes" id="UP001057402">
    <property type="component" value="Chromosome 12"/>
</dbReference>
<proteinExistence type="predicted"/>
<reference evidence="2" key="1">
    <citation type="journal article" date="2023" name="Front. Plant Sci.">
        <title>Chromosomal-level genome assembly of Melastoma candidum provides insights into trichome evolution.</title>
        <authorList>
            <person name="Zhong Y."/>
            <person name="Wu W."/>
            <person name="Sun C."/>
            <person name="Zou P."/>
            <person name="Liu Y."/>
            <person name="Dai S."/>
            <person name="Zhou R."/>
        </authorList>
    </citation>
    <scope>NUCLEOTIDE SEQUENCE [LARGE SCALE GENOMIC DNA]</scope>
</reference>
<accession>A0ACB9L4E7</accession>
<gene>
    <name evidence="1" type="ORF">MLD38_040133</name>
</gene>
<keyword evidence="2" id="KW-1185">Reference proteome</keyword>
<name>A0ACB9L4E7_9MYRT</name>
<organism evidence="1 2">
    <name type="scientific">Melastoma candidum</name>
    <dbReference type="NCBI Taxonomy" id="119954"/>
    <lineage>
        <taxon>Eukaryota</taxon>
        <taxon>Viridiplantae</taxon>
        <taxon>Streptophyta</taxon>
        <taxon>Embryophyta</taxon>
        <taxon>Tracheophyta</taxon>
        <taxon>Spermatophyta</taxon>
        <taxon>Magnoliopsida</taxon>
        <taxon>eudicotyledons</taxon>
        <taxon>Gunneridae</taxon>
        <taxon>Pentapetalae</taxon>
        <taxon>rosids</taxon>
        <taxon>malvids</taxon>
        <taxon>Myrtales</taxon>
        <taxon>Melastomataceae</taxon>
        <taxon>Melastomatoideae</taxon>
        <taxon>Melastomateae</taxon>
        <taxon>Melastoma</taxon>
    </lineage>
</organism>
<evidence type="ECO:0000313" key="2">
    <source>
        <dbReference type="Proteomes" id="UP001057402"/>
    </source>
</evidence>
<evidence type="ECO:0000313" key="1">
    <source>
        <dbReference type="EMBL" id="KAI4304654.1"/>
    </source>
</evidence>
<sequence length="78" mass="8697">MEAEDPPILEDFFMSRKFAGLWGSELGFVHCSGNIVYGVKAQPKLRTMKLVLDAARHPVCSIFQCQRSCTVYGSDSII</sequence>
<comment type="caution">
    <text evidence="1">The sequence shown here is derived from an EMBL/GenBank/DDBJ whole genome shotgun (WGS) entry which is preliminary data.</text>
</comment>
<protein>
    <submittedName>
        <fullName evidence="1">Uncharacterized protein</fullName>
    </submittedName>
</protein>
<dbReference type="EMBL" id="CM042891">
    <property type="protein sequence ID" value="KAI4304654.1"/>
    <property type="molecule type" value="Genomic_DNA"/>
</dbReference>